<dbReference type="PANTHER" id="PTHR33164">
    <property type="entry name" value="TRANSCRIPTIONAL REGULATOR, MARR FAMILY"/>
    <property type="match status" value="1"/>
</dbReference>
<dbReference type="EMBL" id="JBHRTR010000054">
    <property type="protein sequence ID" value="MFC3231079.1"/>
    <property type="molecule type" value="Genomic_DNA"/>
</dbReference>
<protein>
    <submittedName>
        <fullName evidence="2">MarR family winged helix-turn-helix transcriptional regulator</fullName>
    </submittedName>
</protein>
<sequence>MRPAAGETAAIPDLGLGVDTLFYRLMRLVNMTARPFFTDFAARYDLTINEWRVMLALNARPGLSVQEIAEVNGFDKMSASRAVRRLISHGRVVRATDGNDRRRTRHSLSPEGAAIFAAISPFALDRADALFGRLSAREVAQLKRILDKLERHAEVWKDGEAPARPAGSTGAAAKT</sequence>
<dbReference type="InterPro" id="IPR000835">
    <property type="entry name" value="HTH_MarR-typ"/>
</dbReference>
<comment type="caution">
    <text evidence="2">The sequence shown here is derived from an EMBL/GenBank/DDBJ whole genome shotgun (WGS) entry which is preliminary data.</text>
</comment>
<reference evidence="3" key="1">
    <citation type="journal article" date="2019" name="Int. J. Syst. Evol. Microbiol.">
        <title>The Global Catalogue of Microorganisms (GCM) 10K type strain sequencing project: providing services to taxonomists for standard genome sequencing and annotation.</title>
        <authorList>
            <consortium name="The Broad Institute Genomics Platform"/>
            <consortium name="The Broad Institute Genome Sequencing Center for Infectious Disease"/>
            <person name="Wu L."/>
            <person name="Ma J."/>
        </authorList>
    </citation>
    <scope>NUCLEOTIDE SEQUENCE [LARGE SCALE GENOMIC DNA]</scope>
    <source>
        <strain evidence="3">KCTC 42964</strain>
    </source>
</reference>
<gene>
    <name evidence="2" type="ORF">ACFOGJ_27780</name>
</gene>
<dbReference type="PRINTS" id="PR00598">
    <property type="entry name" value="HTHMARR"/>
</dbReference>
<dbReference type="InterPro" id="IPR036388">
    <property type="entry name" value="WH-like_DNA-bd_sf"/>
</dbReference>
<dbReference type="InterPro" id="IPR039422">
    <property type="entry name" value="MarR/SlyA-like"/>
</dbReference>
<dbReference type="SMART" id="SM00347">
    <property type="entry name" value="HTH_MARR"/>
    <property type="match status" value="1"/>
</dbReference>
<feature type="domain" description="HTH marR-type" evidence="1">
    <location>
        <begin position="18"/>
        <end position="151"/>
    </location>
</feature>
<dbReference type="PANTHER" id="PTHR33164:SF57">
    <property type="entry name" value="MARR-FAMILY TRANSCRIPTIONAL REGULATOR"/>
    <property type="match status" value="1"/>
</dbReference>
<dbReference type="InterPro" id="IPR036390">
    <property type="entry name" value="WH_DNA-bd_sf"/>
</dbReference>
<accession>A0ABV7L983</accession>
<dbReference type="Gene3D" id="1.10.10.10">
    <property type="entry name" value="Winged helix-like DNA-binding domain superfamily/Winged helix DNA-binding domain"/>
    <property type="match status" value="1"/>
</dbReference>
<dbReference type="PROSITE" id="PS50995">
    <property type="entry name" value="HTH_MARR_2"/>
    <property type="match status" value="1"/>
</dbReference>
<proteinExistence type="predicted"/>
<evidence type="ECO:0000313" key="2">
    <source>
        <dbReference type="EMBL" id="MFC3231079.1"/>
    </source>
</evidence>
<organism evidence="2 3">
    <name type="scientific">Marinibaculum pumilum</name>
    <dbReference type="NCBI Taxonomy" id="1766165"/>
    <lineage>
        <taxon>Bacteria</taxon>
        <taxon>Pseudomonadati</taxon>
        <taxon>Pseudomonadota</taxon>
        <taxon>Alphaproteobacteria</taxon>
        <taxon>Rhodospirillales</taxon>
        <taxon>Rhodospirillaceae</taxon>
        <taxon>Marinibaculum</taxon>
    </lineage>
</organism>
<name>A0ABV7L983_9PROT</name>
<dbReference type="Proteomes" id="UP001595528">
    <property type="component" value="Unassembled WGS sequence"/>
</dbReference>
<dbReference type="RefSeq" id="WP_379906546.1">
    <property type="nucleotide sequence ID" value="NZ_JBHRTR010000054.1"/>
</dbReference>
<keyword evidence="3" id="KW-1185">Reference proteome</keyword>
<evidence type="ECO:0000313" key="3">
    <source>
        <dbReference type="Proteomes" id="UP001595528"/>
    </source>
</evidence>
<dbReference type="Pfam" id="PF12802">
    <property type="entry name" value="MarR_2"/>
    <property type="match status" value="1"/>
</dbReference>
<evidence type="ECO:0000259" key="1">
    <source>
        <dbReference type="PROSITE" id="PS50995"/>
    </source>
</evidence>
<dbReference type="SUPFAM" id="SSF46785">
    <property type="entry name" value="Winged helix' DNA-binding domain"/>
    <property type="match status" value="1"/>
</dbReference>